<keyword evidence="1" id="KW-0812">Transmembrane</keyword>
<gene>
    <name evidence="3" type="ORF">A374_10940</name>
</gene>
<dbReference type="EMBL" id="AKKV01000026">
    <property type="protein sequence ID" value="EIT85254.1"/>
    <property type="molecule type" value="Genomic_DNA"/>
</dbReference>
<keyword evidence="4" id="KW-1185">Reference proteome</keyword>
<name>I8AIF0_9BACL</name>
<organism evidence="3 4">
    <name type="scientific">Fictibacillus macauensis ZFHKF-1</name>
    <dbReference type="NCBI Taxonomy" id="1196324"/>
    <lineage>
        <taxon>Bacteria</taxon>
        <taxon>Bacillati</taxon>
        <taxon>Bacillota</taxon>
        <taxon>Bacilli</taxon>
        <taxon>Bacillales</taxon>
        <taxon>Fictibacillaceae</taxon>
        <taxon>Fictibacillus</taxon>
    </lineage>
</organism>
<dbReference type="Proteomes" id="UP000004080">
    <property type="component" value="Unassembled WGS sequence"/>
</dbReference>
<dbReference type="eggNOG" id="ENOG502Z82P">
    <property type="taxonomic scope" value="Bacteria"/>
</dbReference>
<dbReference type="OrthoDB" id="2657432at2"/>
<comment type="caution">
    <text evidence="3">The sequence shown here is derived from an EMBL/GenBank/DDBJ whole genome shotgun (WGS) entry which is preliminary data.</text>
</comment>
<feature type="signal peptide" evidence="2">
    <location>
        <begin position="1"/>
        <end position="26"/>
    </location>
</feature>
<dbReference type="RefSeq" id="WP_007202272.1">
    <property type="nucleotide sequence ID" value="NZ_AKKV01000026.1"/>
</dbReference>
<dbReference type="STRING" id="1196324.A374_10940"/>
<keyword evidence="1" id="KW-0472">Membrane</keyword>
<proteinExistence type="predicted"/>
<feature type="chain" id="PRO_5003713232" description="Copper amine oxidase" evidence="2">
    <location>
        <begin position="27"/>
        <end position="454"/>
    </location>
</feature>
<keyword evidence="1" id="KW-1133">Transmembrane helix</keyword>
<evidence type="ECO:0000313" key="3">
    <source>
        <dbReference type="EMBL" id="EIT85254.1"/>
    </source>
</evidence>
<protein>
    <recommendedName>
        <fullName evidence="5">Copper amine oxidase</fullName>
    </recommendedName>
</protein>
<sequence length="454" mass="49553">MKMKKSFVAIPLSLSLLLPTAGMVSAHEGHSMNTMQKGPVTVTNPAIDLRASLDQLLSEHAYLAVITMQKGADGGKDFQQAADALNNNTNDLSKAIASVYGNEAGQQFKSIWGSHIGYFVDYVKATGKKDEKAKQKARNNLANYRVKQAKFLASATKNRLKASDLEAGLKMHITELMNAFDHYVQKDYTTAYKKTRESINHMYGVGKNLAWAITDQFPAKFKHTKPNTAAADLREGLNYLLSEHAALAVTTMQKGAMGAKDFTAAANALSQNTNDLSKTIASVYGEKAGQQFKEIWSSHIGYFVDYVKATGNKDEKAKAKAMKNLDAYRVKQAKFLETATKGRLKASDLEAGLKVHVDELLKAFNSYVDKDYNTTYPTVREAYAHMFEVGKGLSGAIAQQFPNKFKGMPSMPKTGMGGASETDNMDVVLWSFAGLAAAAAMGAIVLRRKGDHKA</sequence>
<dbReference type="PATRIC" id="fig|1196324.3.peg.2237"/>
<evidence type="ECO:0000256" key="2">
    <source>
        <dbReference type="SAM" id="SignalP"/>
    </source>
</evidence>
<evidence type="ECO:0000313" key="4">
    <source>
        <dbReference type="Proteomes" id="UP000004080"/>
    </source>
</evidence>
<feature type="transmembrane region" description="Helical" evidence="1">
    <location>
        <begin position="427"/>
        <end position="446"/>
    </location>
</feature>
<evidence type="ECO:0008006" key="5">
    <source>
        <dbReference type="Google" id="ProtNLM"/>
    </source>
</evidence>
<keyword evidence="2" id="KW-0732">Signal</keyword>
<evidence type="ECO:0000256" key="1">
    <source>
        <dbReference type="SAM" id="Phobius"/>
    </source>
</evidence>
<reference evidence="3 4" key="1">
    <citation type="journal article" date="2012" name="J. Bacteriol.">
        <title>Genome of Bacillus macauensis ZFHKF-1, a Long-Chain-Forming Bacterium.</title>
        <authorList>
            <person name="Cai L."/>
            <person name="Zhang T."/>
        </authorList>
    </citation>
    <scope>NUCLEOTIDE SEQUENCE [LARGE SCALE GENOMIC DNA]</scope>
    <source>
        <strain evidence="3 4">ZFHKF-1</strain>
    </source>
</reference>
<accession>I8AIF0</accession>
<dbReference type="AlphaFoldDB" id="I8AIF0"/>